<gene>
    <name evidence="3" type="ORF">PGLA2088_LOCUS24043</name>
</gene>
<keyword evidence="2" id="KW-0472">Membrane</keyword>
<feature type="compositionally biased region" description="Basic and acidic residues" evidence="1">
    <location>
        <begin position="131"/>
        <end position="141"/>
    </location>
</feature>
<keyword evidence="2" id="KW-0812">Transmembrane</keyword>
<reference evidence="3" key="1">
    <citation type="submission" date="2021-02" db="EMBL/GenBank/DDBJ databases">
        <authorList>
            <person name="Dougan E. K."/>
            <person name="Rhodes N."/>
            <person name="Thang M."/>
            <person name="Chan C."/>
        </authorList>
    </citation>
    <scope>NUCLEOTIDE SEQUENCE</scope>
</reference>
<feature type="compositionally biased region" description="Basic and acidic residues" evidence="1">
    <location>
        <begin position="42"/>
        <end position="52"/>
    </location>
</feature>
<sequence length="193" mass="21468">SVLSSKKMKADQLEDLLELWGGAEKGMDDDQEDEEEEEEEPSQDKPSHKRAEQVGAPRAQASSMEAAAPTKTAAVLSDAQRQLRTVRKKLREIEELEVRELAREELSELQCQKVARKSELQQQEAEALSEAAKEENQTKVKQEKKKRKKESAAARRENATKDVRSGSCGSLQMLALMVPVGAVAAACFWNVMS</sequence>
<feature type="transmembrane region" description="Helical" evidence="2">
    <location>
        <begin position="174"/>
        <end position="192"/>
    </location>
</feature>
<comment type="caution">
    <text evidence="3">The sequence shown here is derived from an EMBL/GenBank/DDBJ whole genome shotgun (WGS) entry which is preliminary data.</text>
</comment>
<keyword evidence="2" id="KW-1133">Transmembrane helix</keyword>
<dbReference type="AlphaFoldDB" id="A0A813JLQ5"/>
<name>A0A813JLQ5_POLGL</name>
<organism evidence="3 4">
    <name type="scientific">Polarella glacialis</name>
    <name type="common">Dinoflagellate</name>
    <dbReference type="NCBI Taxonomy" id="89957"/>
    <lineage>
        <taxon>Eukaryota</taxon>
        <taxon>Sar</taxon>
        <taxon>Alveolata</taxon>
        <taxon>Dinophyceae</taxon>
        <taxon>Suessiales</taxon>
        <taxon>Suessiaceae</taxon>
        <taxon>Polarella</taxon>
    </lineage>
</organism>
<feature type="compositionally biased region" description="Acidic residues" evidence="1">
    <location>
        <begin position="27"/>
        <end position="41"/>
    </location>
</feature>
<feature type="region of interest" description="Disordered" evidence="1">
    <location>
        <begin position="14"/>
        <end position="81"/>
    </location>
</feature>
<evidence type="ECO:0000256" key="2">
    <source>
        <dbReference type="SAM" id="Phobius"/>
    </source>
</evidence>
<dbReference type="EMBL" id="CAJNNW010026342">
    <property type="protein sequence ID" value="CAE8684649.1"/>
    <property type="molecule type" value="Genomic_DNA"/>
</dbReference>
<proteinExistence type="predicted"/>
<evidence type="ECO:0000313" key="3">
    <source>
        <dbReference type="EMBL" id="CAE8684649.1"/>
    </source>
</evidence>
<feature type="compositionally biased region" description="Basic and acidic residues" evidence="1">
    <location>
        <begin position="150"/>
        <end position="164"/>
    </location>
</feature>
<evidence type="ECO:0000256" key="1">
    <source>
        <dbReference type="SAM" id="MobiDB-lite"/>
    </source>
</evidence>
<accession>A0A813JLQ5</accession>
<protein>
    <submittedName>
        <fullName evidence="3">Uncharacterized protein</fullName>
    </submittedName>
</protein>
<feature type="region of interest" description="Disordered" evidence="1">
    <location>
        <begin position="127"/>
        <end position="165"/>
    </location>
</feature>
<evidence type="ECO:0000313" key="4">
    <source>
        <dbReference type="Proteomes" id="UP000626109"/>
    </source>
</evidence>
<feature type="non-terminal residue" evidence="3">
    <location>
        <position position="1"/>
    </location>
</feature>
<dbReference type="Proteomes" id="UP000626109">
    <property type="component" value="Unassembled WGS sequence"/>
</dbReference>